<organism evidence="4">
    <name type="scientific">Haematobia irritans</name>
    <name type="common">Horn fly</name>
    <name type="synonym">Conops irritans</name>
    <dbReference type="NCBI Taxonomy" id="7368"/>
    <lineage>
        <taxon>Eukaryota</taxon>
        <taxon>Metazoa</taxon>
        <taxon>Ecdysozoa</taxon>
        <taxon>Arthropoda</taxon>
        <taxon>Hexapoda</taxon>
        <taxon>Insecta</taxon>
        <taxon>Pterygota</taxon>
        <taxon>Neoptera</taxon>
        <taxon>Endopterygota</taxon>
        <taxon>Diptera</taxon>
        <taxon>Brachycera</taxon>
        <taxon>Muscomorpha</taxon>
        <taxon>Muscoidea</taxon>
        <taxon>Muscidae</taxon>
        <taxon>Haematobia</taxon>
    </lineage>
</organism>
<feature type="chain" id="PRO_5012159856" evidence="2">
    <location>
        <begin position="22"/>
        <end position="340"/>
    </location>
</feature>
<reference evidence="4" key="1">
    <citation type="submission" date="2017-01" db="EMBL/GenBank/DDBJ databases">
        <title>An insight into the sialome and mialome of the horn fly, Haematobia irritans.</title>
        <authorList>
            <person name="Breijo M."/>
            <person name="Boiani M."/>
            <person name="Ures X."/>
            <person name="Rocha S."/>
            <person name="Sequeira M."/>
            <person name="Ribeiro J.M."/>
        </authorList>
    </citation>
    <scope>NUCLEOTIDE SEQUENCE</scope>
</reference>
<sequence>MAINYIFRATLCLVFVNVVRALFDPLSMGLAAGAALGFYKFDTLKDHTYCRFVECCNDDYIPGDIGKLETDLKDNLFGQHIVIQQLIPALKAHFTGKRNSRKPLVISFHGTPGTGKNFVADKIANRIYKEGNKSKFVHKYIGRGDFPLESHAEHYKARVVSDVRRAISVCPRSLFIFDEVDKMPPLVFDSLTSLINFNSVVDGVDSTQAMFIFLSNTAGVHISAKLGKLFNDGRLRENARLSDFEQILEKGAYNLEGGLKKTSLIESHLIDHFIPFLPLEKSHVYKCAKAEFRKWGKEPKDDVIEQLINDYINYDREHGIFATAGCKKLGNKVAVLANYT</sequence>
<protein>
    <submittedName>
        <fullName evidence="4">Putative torsin-like protein</fullName>
    </submittedName>
</protein>
<proteinExistence type="inferred from homology"/>
<dbReference type="GO" id="GO:0005524">
    <property type="term" value="F:ATP binding"/>
    <property type="evidence" value="ECO:0007669"/>
    <property type="project" value="InterPro"/>
</dbReference>
<evidence type="ECO:0000259" key="3">
    <source>
        <dbReference type="Pfam" id="PF21376"/>
    </source>
</evidence>
<dbReference type="InterPro" id="IPR027417">
    <property type="entry name" value="P-loop_NTPase"/>
</dbReference>
<dbReference type="GO" id="GO:0071218">
    <property type="term" value="P:cellular response to misfolded protein"/>
    <property type="evidence" value="ECO:0007669"/>
    <property type="project" value="TreeGrafter"/>
</dbReference>
<evidence type="ECO:0000256" key="2">
    <source>
        <dbReference type="SAM" id="SignalP"/>
    </source>
</evidence>
<dbReference type="InterPro" id="IPR049337">
    <property type="entry name" value="TOR1A_C"/>
</dbReference>
<dbReference type="GO" id="GO:0016887">
    <property type="term" value="F:ATP hydrolysis activity"/>
    <property type="evidence" value="ECO:0007669"/>
    <property type="project" value="InterPro"/>
</dbReference>
<dbReference type="GO" id="GO:0012505">
    <property type="term" value="C:endomembrane system"/>
    <property type="evidence" value="ECO:0007669"/>
    <property type="project" value="UniProtKB-ARBA"/>
</dbReference>
<evidence type="ECO:0000313" key="4">
    <source>
        <dbReference type="EMBL" id="JAV15920.1"/>
    </source>
</evidence>
<feature type="domain" description="Torsin-1A C-terminal" evidence="3">
    <location>
        <begin position="279"/>
        <end position="333"/>
    </location>
</feature>
<dbReference type="Pfam" id="PF21376">
    <property type="entry name" value="TOR1A_C"/>
    <property type="match status" value="1"/>
</dbReference>
<dbReference type="GO" id="GO:0005737">
    <property type="term" value="C:cytoplasm"/>
    <property type="evidence" value="ECO:0007669"/>
    <property type="project" value="UniProtKB-ARBA"/>
</dbReference>
<keyword evidence="2" id="KW-0732">Signal</keyword>
<accession>A0A1L8EAX5</accession>
<dbReference type="AlphaFoldDB" id="A0A1L8EAX5"/>
<feature type="signal peptide" evidence="2">
    <location>
        <begin position="1"/>
        <end position="21"/>
    </location>
</feature>
<evidence type="ECO:0000256" key="1">
    <source>
        <dbReference type="ARBA" id="ARBA00006235"/>
    </source>
</evidence>
<comment type="similarity">
    <text evidence="1">Belongs to the ClpA/ClpB family. Torsin subfamily.</text>
</comment>
<dbReference type="PANTHER" id="PTHR10760">
    <property type="entry name" value="TORSIN"/>
    <property type="match status" value="1"/>
</dbReference>
<name>A0A1L8EAX5_HAEIR</name>
<dbReference type="InterPro" id="IPR010448">
    <property type="entry name" value="Torsin"/>
</dbReference>
<dbReference type="PANTHER" id="PTHR10760:SF2">
    <property type="entry name" value="LD13476P-RELATED"/>
    <property type="match status" value="1"/>
</dbReference>
<dbReference type="Gene3D" id="3.40.50.300">
    <property type="entry name" value="P-loop containing nucleotide triphosphate hydrolases"/>
    <property type="match status" value="1"/>
</dbReference>
<dbReference type="EMBL" id="GFDG01002879">
    <property type="protein sequence ID" value="JAV15920.1"/>
    <property type="molecule type" value="Transcribed_RNA"/>
</dbReference>
<dbReference type="SUPFAM" id="SSF52540">
    <property type="entry name" value="P-loop containing nucleoside triphosphate hydrolases"/>
    <property type="match status" value="1"/>
</dbReference>
<dbReference type="Pfam" id="PF06309">
    <property type="entry name" value="Torsin"/>
    <property type="match status" value="1"/>
</dbReference>